<evidence type="ECO:0000313" key="3">
    <source>
        <dbReference type="Proteomes" id="UP001501444"/>
    </source>
</evidence>
<dbReference type="Proteomes" id="UP001501444">
    <property type="component" value="Unassembled WGS sequence"/>
</dbReference>
<evidence type="ECO:0000256" key="1">
    <source>
        <dbReference type="SAM" id="MobiDB-lite"/>
    </source>
</evidence>
<organism evidence="2 3">
    <name type="scientific">Dactylosporangium salmoneum</name>
    <dbReference type="NCBI Taxonomy" id="53361"/>
    <lineage>
        <taxon>Bacteria</taxon>
        <taxon>Bacillati</taxon>
        <taxon>Actinomycetota</taxon>
        <taxon>Actinomycetes</taxon>
        <taxon>Micromonosporales</taxon>
        <taxon>Micromonosporaceae</taxon>
        <taxon>Dactylosporangium</taxon>
    </lineage>
</organism>
<proteinExistence type="predicted"/>
<sequence length="210" mass="23497">MSLKDWEARLLSVEGAAERVVEVEEELRLVALRERAGLTRAQLDARIMVSQPCVAPVADDLENMSSGLTRESIAQENLPPRQRRKRDARGKVEATPASTPPADYMPYGERKPIVVADSLSQLNGPINGTVALPNHLDWSGHRVYDLDDPKRLVTMYKTVLQEAQTVADLATWLNADRLATEWASMYLPPKIRRLWEARFPQLGDASAGQR</sequence>
<feature type="region of interest" description="Disordered" evidence="1">
    <location>
        <begin position="67"/>
        <end position="106"/>
    </location>
</feature>
<keyword evidence="3" id="KW-1185">Reference proteome</keyword>
<gene>
    <name evidence="2" type="ORF">GCM10010170_078560</name>
</gene>
<evidence type="ECO:0008006" key="4">
    <source>
        <dbReference type="Google" id="ProtNLM"/>
    </source>
</evidence>
<comment type="caution">
    <text evidence="2">The sequence shown here is derived from an EMBL/GenBank/DDBJ whole genome shotgun (WGS) entry which is preliminary data.</text>
</comment>
<accession>A0ABN3HBN0</accession>
<protein>
    <recommendedName>
        <fullName evidence="4">Transcriptional regulator</fullName>
    </recommendedName>
</protein>
<reference evidence="2 3" key="1">
    <citation type="journal article" date="2019" name="Int. J. Syst. Evol. Microbiol.">
        <title>The Global Catalogue of Microorganisms (GCM) 10K type strain sequencing project: providing services to taxonomists for standard genome sequencing and annotation.</title>
        <authorList>
            <consortium name="The Broad Institute Genomics Platform"/>
            <consortium name="The Broad Institute Genome Sequencing Center for Infectious Disease"/>
            <person name="Wu L."/>
            <person name="Ma J."/>
        </authorList>
    </citation>
    <scope>NUCLEOTIDE SEQUENCE [LARGE SCALE GENOMIC DNA]</scope>
    <source>
        <strain evidence="2 3">JCM 3272</strain>
    </source>
</reference>
<evidence type="ECO:0000313" key="2">
    <source>
        <dbReference type="EMBL" id="GAA2375175.1"/>
    </source>
</evidence>
<dbReference type="RefSeq" id="WP_344617721.1">
    <property type="nucleotide sequence ID" value="NZ_BAAARV010000078.1"/>
</dbReference>
<dbReference type="EMBL" id="BAAARV010000078">
    <property type="protein sequence ID" value="GAA2375175.1"/>
    <property type="molecule type" value="Genomic_DNA"/>
</dbReference>
<name>A0ABN3HBN0_9ACTN</name>